<name>E2BMD3_HARSA</name>
<evidence type="ECO:0000313" key="2">
    <source>
        <dbReference type="Proteomes" id="UP000008237"/>
    </source>
</evidence>
<sequence length="117" mass="13469">MSMFRLKYRRLSSLSDRRDDEIAVTPCGNRVPSSLALSCSNDWCYTRCKTERKTLSRSGHKKKRRGLLGYSPLGYRARSIQQLLSMHDKEKDNTSLLVVLCRHTYVSTHAANSCWVN</sequence>
<dbReference type="AlphaFoldDB" id="E2BMD3"/>
<accession>E2BMD3</accession>
<dbReference type="InParanoid" id="E2BMD3"/>
<keyword evidence="2" id="KW-1185">Reference proteome</keyword>
<organism evidence="2">
    <name type="scientific">Harpegnathos saltator</name>
    <name type="common">Jerdon's jumping ant</name>
    <dbReference type="NCBI Taxonomy" id="610380"/>
    <lineage>
        <taxon>Eukaryota</taxon>
        <taxon>Metazoa</taxon>
        <taxon>Ecdysozoa</taxon>
        <taxon>Arthropoda</taxon>
        <taxon>Hexapoda</taxon>
        <taxon>Insecta</taxon>
        <taxon>Pterygota</taxon>
        <taxon>Neoptera</taxon>
        <taxon>Endopterygota</taxon>
        <taxon>Hymenoptera</taxon>
        <taxon>Apocrita</taxon>
        <taxon>Aculeata</taxon>
        <taxon>Formicoidea</taxon>
        <taxon>Formicidae</taxon>
        <taxon>Ponerinae</taxon>
        <taxon>Ponerini</taxon>
        <taxon>Harpegnathos</taxon>
    </lineage>
</organism>
<dbReference type="Proteomes" id="UP000008237">
    <property type="component" value="Unassembled WGS sequence"/>
</dbReference>
<proteinExistence type="predicted"/>
<evidence type="ECO:0000313" key="1">
    <source>
        <dbReference type="EMBL" id="EFN83162.1"/>
    </source>
</evidence>
<reference evidence="1 2" key="1">
    <citation type="journal article" date="2010" name="Science">
        <title>Genomic comparison of the ants Camponotus floridanus and Harpegnathos saltator.</title>
        <authorList>
            <person name="Bonasio R."/>
            <person name="Zhang G."/>
            <person name="Ye C."/>
            <person name="Mutti N.S."/>
            <person name="Fang X."/>
            <person name="Qin N."/>
            <person name="Donahue G."/>
            <person name="Yang P."/>
            <person name="Li Q."/>
            <person name="Li C."/>
            <person name="Zhang P."/>
            <person name="Huang Z."/>
            <person name="Berger S.L."/>
            <person name="Reinberg D."/>
            <person name="Wang J."/>
            <person name="Liebig J."/>
        </authorList>
    </citation>
    <scope>NUCLEOTIDE SEQUENCE [LARGE SCALE GENOMIC DNA]</scope>
    <source>
        <strain evidence="1 2">R22 G/1</strain>
    </source>
</reference>
<dbReference type="EMBL" id="GL449185">
    <property type="protein sequence ID" value="EFN83162.1"/>
    <property type="molecule type" value="Genomic_DNA"/>
</dbReference>
<gene>
    <name evidence="1" type="ORF">EAI_11236</name>
</gene>
<protein>
    <submittedName>
        <fullName evidence="1">Uncharacterized protein</fullName>
    </submittedName>
</protein>